<sequence>MFADVRSQIQLAWAEIKKKSEKIGGMEAVEAGFFCLILNQVSIGLEADFSVLWLKDQFGSLQSFGLQGDIQNDIPGFVLIVQDDNRSGRYEQTSFDRLKSSRIIRDEVGSSGTISTESVNWEVRPRMKFGWTVQRNVDFDNFSVSNLISISENLVSFCSVVFYVIMDLPDSYMTDGQSTNQAAPVNSTAPVVGFDTISQFATLVAQMMSETQNIISAVRYEDIDRHLQCF</sequence>
<name>A0A8T3BED3_DENNO</name>
<keyword evidence="2" id="KW-1185">Reference proteome</keyword>
<dbReference type="Proteomes" id="UP000829196">
    <property type="component" value="Unassembled WGS sequence"/>
</dbReference>
<evidence type="ECO:0000313" key="1">
    <source>
        <dbReference type="EMBL" id="KAI0510764.1"/>
    </source>
</evidence>
<reference evidence="1" key="1">
    <citation type="journal article" date="2022" name="Front. Genet.">
        <title>Chromosome-Scale Assembly of the Dendrobium nobile Genome Provides Insights Into the Molecular Mechanism of the Biosynthesis of the Medicinal Active Ingredient of Dendrobium.</title>
        <authorList>
            <person name="Xu Q."/>
            <person name="Niu S.-C."/>
            <person name="Li K.-L."/>
            <person name="Zheng P.-J."/>
            <person name="Zhang X.-J."/>
            <person name="Jia Y."/>
            <person name="Liu Y."/>
            <person name="Niu Y.-X."/>
            <person name="Yu L.-H."/>
            <person name="Chen D.-F."/>
            <person name="Zhang G.-Q."/>
        </authorList>
    </citation>
    <scope>NUCLEOTIDE SEQUENCE</scope>
    <source>
        <tissue evidence="1">Leaf</tissue>
    </source>
</reference>
<accession>A0A8T3BED3</accession>
<comment type="caution">
    <text evidence="1">The sequence shown here is derived from an EMBL/GenBank/DDBJ whole genome shotgun (WGS) entry which is preliminary data.</text>
</comment>
<gene>
    <name evidence="1" type="ORF">KFK09_011373</name>
</gene>
<dbReference type="AlphaFoldDB" id="A0A8T3BED3"/>
<organism evidence="1 2">
    <name type="scientific">Dendrobium nobile</name>
    <name type="common">Orchid</name>
    <dbReference type="NCBI Taxonomy" id="94219"/>
    <lineage>
        <taxon>Eukaryota</taxon>
        <taxon>Viridiplantae</taxon>
        <taxon>Streptophyta</taxon>
        <taxon>Embryophyta</taxon>
        <taxon>Tracheophyta</taxon>
        <taxon>Spermatophyta</taxon>
        <taxon>Magnoliopsida</taxon>
        <taxon>Liliopsida</taxon>
        <taxon>Asparagales</taxon>
        <taxon>Orchidaceae</taxon>
        <taxon>Epidendroideae</taxon>
        <taxon>Malaxideae</taxon>
        <taxon>Dendrobiinae</taxon>
        <taxon>Dendrobium</taxon>
    </lineage>
</organism>
<protein>
    <submittedName>
        <fullName evidence="1">Uncharacterized protein</fullName>
    </submittedName>
</protein>
<evidence type="ECO:0000313" key="2">
    <source>
        <dbReference type="Proteomes" id="UP000829196"/>
    </source>
</evidence>
<dbReference type="EMBL" id="JAGYWB010000009">
    <property type="protein sequence ID" value="KAI0510764.1"/>
    <property type="molecule type" value="Genomic_DNA"/>
</dbReference>
<proteinExistence type="predicted"/>